<proteinExistence type="inferred from homology"/>
<evidence type="ECO:0000256" key="10">
    <source>
        <dbReference type="RuleBase" id="RU000488"/>
    </source>
</evidence>
<feature type="repeat" description="Solcar" evidence="9">
    <location>
        <begin position="30"/>
        <end position="116"/>
    </location>
</feature>
<dbReference type="OMA" id="ESHWRIG"/>
<comment type="caution">
    <text evidence="12">The sequence shown here is derived from an EMBL/GenBank/DDBJ whole genome shotgun (WGS) entry which is preliminary data.</text>
</comment>
<comment type="similarity">
    <text evidence="2 10">Belongs to the mitochondrial carrier (TC 2.A.29) family.</text>
</comment>
<dbReference type="Proteomes" id="UP000054937">
    <property type="component" value="Unassembled WGS sequence"/>
</dbReference>
<evidence type="ECO:0000256" key="1">
    <source>
        <dbReference type="ARBA" id="ARBA00004225"/>
    </source>
</evidence>
<dbReference type="PANTHER" id="PTHR45624">
    <property type="entry name" value="MITOCHONDRIAL BASIC AMINO ACIDS TRANSPORTER-RELATED"/>
    <property type="match status" value="1"/>
</dbReference>
<comment type="subcellular location">
    <subcellularLocation>
        <location evidence="1">Mitochondrion membrane</location>
        <topology evidence="1">Multi-pass membrane protein</topology>
    </subcellularLocation>
</comment>
<evidence type="ECO:0000313" key="12">
    <source>
        <dbReference type="EMBL" id="KRX07957.1"/>
    </source>
</evidence>
<dbReference type="PROSITE" id="PS50920">
    <property type="entry name" value="SOLCAR"/>
    <property type="match status" value="1"/>
</dbReference>
<dbReference type="InParanoid" id="A0A0V0R1B5"/>
<keyword evidence="4 9" id="KW-0812">Transmembrane</keyword>
<keyword evidence="6 11" id="KW-1133">Transmembrane helix</keyword>
<evidence type="ECO:0000256" key="6">
    <source>
        <dbReference type="ARBA" id="ARBA00022989"/>
    </source>
</evidence>
<keyword evidence="7" id="KW-0496">Mitochondrion</keyword>
<name>A0A0V0R1B5_PSEPJ</name>
<evidence type="ECO:0000256" key="4">
    <source>
        <dbReference type="ARBA" id="ARBA00022692"/>
    </source>
</evidence>
<dbReference type="OrthoDB" id="434783at2759"/>
<organism evidence="12 13">
    <name type="scientific">Pseudocohnilembus persalinus</name>
    <name type="common">Ciliate</name>
    <dbReference type="NCBI Taxonomy" id="266149"/>
    <lineage>
        <taxon>Eukaryota</taxon>
        <taxon>Sar</taxon>
        <taxon>Alveolata</taxon>
        <taxon>Ciliophora</taxon>
        <taxon>Intramacronucleata</taxon>
        <taxon>Oligohymenophorea</taxon>
        <taxon>Scuticociliatia</taxon>
        <taxon>Philasterida</taxon>
        <taxon>Pseudocohnilembidae</taxon>
        <taxon>Pseudocohnilembus</taxon>
    </lineage>
</organism>
<dbReference type="Pfam" id="PF00153">
    <property type="entry name" value="Mito_carr"/>
    <property type="match status" value="2"/>
</dbReference>
<dbReference type="GO" id="GO:0031966">
    <property type="term" value="C:mitochondrial membrane"/>
    <property type="evidence" value="ECO:0007669"/>
    <property type="project" value="UniProtKB-SubCell"/>
</dbReference>
<dbReference type="Gene3D" id="1.50.40.10">
    <property type="entry name" value="Mitochondrial carrier domain"/>
    <property type="match status" value="1"/>
</dbReference>
<gene>
    <name evidence="12" type="ORF">PPERSA_10345</name>
</gene>
<dbReference type="InterPro" id="IPR018108">
    <property type="entry name" value="MCP_transmembrane"/>
</dbReference>
<dbReference type="InterPro" id="IPR023395">
    <property type="entry name" value="MCP_dom_sf"/>
</dbReference>
<evidence type="ECO:0000256" key="7">
    <source>
        <dbReference type="ARBA" id="ARBA00023128"/>
    </source>
</evidence>
<keyword evidence="8 9" id="KW-0472">Membrane</keyword>
<evidence type="ECO:0000313" key="13">
    <source>
        <dbReference type="Proteomes" id="UP000054937"/>
    </source>
</evidence>
<evidence type="ECO:0000256" key="11">
    <source>
        <dbReference type="SAM" id="Phobius"/>
    </source>
</evidence>
<keyword evidence="13" id="KW-1185">Reference proteome</keyword>
<keyword evidence="5" id="KW-0677">Repeat</keyword>
<sequence>MMRATVSRVIKFWLQPIFHKSVFGKDSGKGSAFSKGVAGALATVPEILAISPFENAKLAKQLDTKGRFPGGTLQVFQHLVKTRGVLGLYTGYFGMQLRQAAWTGGFFMSVDTFKSYVSPYLGQGSMTNTVAGFMAGVFGTCLNCWCDVCRTGIQKARIAETFDPKIEKPKHNLQFFLEGPSDFFSQAQKILHERGFKGLYAGFLVKSVYLGGSGALLATLIPLFKKSLNVE</sequence>
<evidence type="ECO:0000256" key="2">
    <source>
        <dbReference type="ARBA" id="ARBA00006375"/>
    </source>
</evidence>
<dbReference type="AlphaFoldDB" id="A0A0V0R1B5"/>
<evidence type="ECO:0000256" key="9">
    <source>
        <dbReference type="PROSITE-ProRule" id="PRU00282"/>
    </source>
</evidence>
<dbReference type="SUPFAM" id="SSF103506">
    <property type="entry name" value="Mitochondrial carrier"/>
    <property type="match status" value="1"/>
</dbReference>
<evidence type="ECO:0000256" key="3">
    <source>
        <dbReference type="ARBA" id="ARBA00022448"/>
    </source>
</evidence>
<protein>
    <submittedName>
        <fullName evidence="12">Mitochondrial carrier domain</fullName>
    </submittedName>
</protein>
<feature type="transmembrane region" description="Helical" evidence="11">
    <location>
        <begin position="199"/>
        <end position="224"/>
    </location>
</feature>
<accession>A0A0V0R1B5</accession>
<dbReference type="EMBL" id="LDAU01000078">
    <property type="protein sequence ID" value="KRX07957.1"/>
    <property type="molecule type" value="Genomic_DNA"/>
</dbReference>
<evidence type="ECO:0000256" key="8">
    <source>
        <dbReference type="ARBA" id="ARBA00023136"/>
    </source>
</evidence>
<dbReference type="GO" id="GO:0022857">
    <property type="term" value="F:transmembrane transporter activity"/>
    <property type="evidence" value="ECO:0007669"/>
    <property type="project" value="TreeGrafter"/>
</dbReference>
<keyword evidence="3 10" id="KW-0813">Transport</keyword>
<reference evidence="12 13" key="1">
    <citation type="journal article" date="2015" name="Sci. Rep.">
        <title>Genome of the facultative scuticociliatosis pathogen Pseudocohnilembus persalinus provides insight into its virulence through horizontal gene transfer.</title>
        <authorList>
            <person name="Xiong J."/>
            <person name="Wang G."/>
            <person name="Cheng J."/>
            <person name="Tian M."/>
            <person name="Pan X."/>
            <person name="Warren A."/>
            <person name="Jiang C."/>
            <person name="Yuan D."/>
            <person name="Miao W."/>
        </authorList>
    </citation>
    <scope>NUCLEOTIDE SEQUENCE [LARGE SCALE GENOMIC DNA]</scope>
    <source>
        <strain evidence="12">36N120E</strain>
    </source>
</reference>
<evidence type="ECO:0000256" key="5">
    <source>
        <dbReference type="ARBA" id="ARBA00022737"/>
    </source>
</evidence>
<dbReference type="InterPro" id="IPR050567">
    <property type="entry name" value="Mitochondrial_Carrier"/>
</dbReference>